<dbReference type="Proteomes" id="UP001396334">
    <property type="component" value="Unassembled WGS sequence"/>
</dbReference>
<keyword evidence="2" id="KW-1185">Reference proteome</keyword>
<protein>
    <submittedName>
        <fullName evidence="1">Uncharacterized protein</fullName>
    </submittedName>
</protein>
<dbReference type="EMBL" id="JBBPBN010000011">
    <property type="protein sequence ID" value="KAK9029767.1"/>
    <property type="molecule type" value="Genomic_DNA"/>
</dbReference>
<sequence length="112" mass="12749">MMHLWKFNYVGGDRQMTALIWYSWLGGSFMFHFSRSANVLKSESIPRLRHGPYRSALKRVLAVVAALPAVLNKSLGRLTYHNRSTGNMSKSLDAVISCSRLSTWFCLFSLAY</sequence>
<accession>A0ABR2SXT4</accession>
<comment type="caution">
    <text evidence="1">The sequence shown here is derived from an EMBL/GenBank/DDBJ whole genome shotgun (WGS) entry which is preliminary data.</text>
</comment>
<gene>
    <name evidence="1" type="ORF">V6N11_026869</name>
</gene>
<proteinExistence type="predicted"/>
<evidence type="ECO:0000313" key="1">
    <source>
        <dbReference type="EMBL" id="KAK9029767.1"/>
    </source>
</evidence>
<evidence type="ECO:0000313" key="2">
    <source>
        <dbReference type="Proteomes" id="UP001396334"/>
    </source>
</evidence>
<name>A0ABR2SXT4_9ROSI</name>
<reference evidence="1 2" key="1">
    <citation type="journal article" date="2024" name="G3 (Bethesda)">
        <title>Genome assembly of Hibiscus sabdariffa L. provides insights into metabolisms of medicinal natural products.</title>
        <authorList>
            <person name="Kim T."/>
        </authorList>
    </citation>
    <scope>NUCLEOTIDE SEQUENCE [LARGE SCALE GENOMIC DNA]</scope>
    <source>
        <strain evidence="1">TK-2024</strain>
        <tissue evidence="1">Old leaves</tissue>
    </source>
</reference>
<organism evidence="1 2">
    <name type="scientific">Hibiscus sabdariffa</name>
    <name type="common">roselle</name>
    <dbReference type="NCBI Taxonomy" id="183260"/>
    <lineage>
        <taxon>Eukaryota</taxon>
        <taxon>Viridiplantae</taxon>
        <taxon>Streptophyta</taxon>
        <taxon>Embryophyta</taxon>
        <taxon>Tracheophyta</taxon>
        <taxon>Spermatophyta</taxon>
        <taxon>Magnoliopsida</taxon>
        <taxon>eudicotyledons</taxon>
        <taxon>Gunneridae</taxon>
        <taxon>Pentapetalae</taxon>
        <taxon>rosids</taxon>
        <taxon>malvids</taxon>
        <taxon>Malvales</taxon>
        <taxon>Malvaceae</taxon>
        <taxon>Malvoideae</taxon>
        <taxon>Hibiscus</taxon>
    </lineage>
</organism>